<dbReference type="InterPro" id="IPR052225">
    <property type="entry name" value="Ser/Arg_repetitive_matrix"/>
</dbReference>
<reference evidence="4" key="2">
    <citation type="submission" date="2013-10" db="EMBL/GenBank/DDBJ databases">
        <authorList>
            <person name="Aslett M."/>
        </authorList>
    </citation>
    <scope>NUCLEOTIDE SEQUENCE [LARGE SCALE GENOMIC DNA]</scope>
    <source>
        <strain evidence="4">Weybridge</strain>
    </source>
</reference>
<reference evidence="4" key="1">
    <citation type="submission" date="2013-10" db="EMBL/GenBank/DDBJ databases">
        <title>Genomic analysis of the causative agents of coccidiosis in chickens.</title>
        <authorList>
            <person name="Reid A.J."/>
            <person name="Blake D."/>
            <person name="Billington K."/>
            <person name="Browne H."/>
            <person name="Dunn M."/>
            <person name="Hung S."/>
            <person name="Kawahara F."/>
            <person name="Miranda-Saavedra D."/>
            <person name="Mourier T."/>
            <person name="Nagra H."/>
            <person name="Otto T.D."/>
            <person name="Rawlings N."/>
            <person name="Sanchez A."/>
            <person name="Sanders M."/>
            <person name="Subramaniam C."/>
            <person name="Tay Y."/>
            <person name="Dear P."/>
            <person name="Doerig C."/>
            <person name="Gruber A."/>
            <person name="Parkinson J."/>
            <person name="Shirley M."/>
            <person name="Wan K.L."/>
            <person name="Berriman M."/>
            <person name="Tomley F."/>
            <person name="Pain A."/>
        </authorList>
    </citation>
    <scope>NUCLEOTIDE SEQUENCE [LARGE SCALE GENOMIC DNA]</scope>
    <source>
        <strain evidence="4">Weybridge</strain>
    </source>
</reference>
<dbReference type="Gene3D" id="1.20.1390.10">
    <property type="entry name" value="PWI domain"/>
    <property type="match status" value="1"/>
</dbReference>
<evidence type="ECO:0000313" key="4">
    <source>
        <dbReference type="EMBL" id="CDJ57197.1"/>
    </source>
</evidence>
<feature type="coiled-coil region" evidence="2">
    <location>
        <begin position="135"/>
        <end position="162"/>
    </location>
</feature>
<dbReference type="OrthoDB" id="163257at2759"/>
<dbReference type="PANTHER" id="PTHR23148:SF0">
    <property type="entry name" value="SERINE_ARGININE REPETITIVE MATRIX PROTEIN 1"/>
    <property type="match status" value="1"/>
</dbReference>
<evidence type="ECO:0000256" key="2">
    <source>
        <dbReference type="SAM" id="Coils"/>
    </source>
</evidence>
<dbReference type="OMA" id="ACHVRLA"/>
<dbReference type="RefSeq" id="XP_013333847.1">
    <property type="nucleotide sequence ID" value="XM_013478393.1"/>
</dbReference>
<keyword evidence="1" id="KW-0507">mRNA processing</keyword>
<evidence type="ECO:0000256" key="1">
    <source>
        <dbReference type="ARBA" id="ARBA00022664"/>
    </source>
</evidence>
<evidence type="ECO:0000313" key="5">
    <source>
        <dbReference type="Proteomes" id="UP000030763"/>
    </source>
</evidence>
<proteinExistence type="predicted"/>
<dbReference type="InterPro" id="IPR036483">
    <property type="entry name" value="PWI_dom_sf"/>
</dbReference>
<gene>
    <name evidence="4" type="ORF">EMWEY_00007020</name>
</gene>
<accession>U6LZ16</accession>
<dbReference type="PANTHER" id="PTHR23148">
    <property type="entry name" value="SERINE/ARGININE REGULATED NUCLEAR MATRIX PROTEIN"/>
    <property type="match status" value="1"/>
</dbReference>
<dbReference type="GO" id="GO:0003723">
    <property type="term" value="F:RNA binding"/>
    <property type="evidence" value="ECO:0007669"/>
    <property type="project" value="TreeGrafter"/>
</dbReference>
<dbReference type="GO" id="GO:0005681">
    <property type="term" value="C:spliceosomal complex"/>
    <property type="evidence" value="ECO:0007669"/>
    <property type="project" value="TreeGrafter"/>
</dbReference>
<feature type="domain" description="PWI" evidence="3">
    <location>
        <begin position="27"/>
        <end position="137"/>
    </location>
</feature>
<dbReference type="EMBL" id="HG719233">
    <property type="protein sequence ID" value="CDJ57197.1"/>
    <property type="molecule type" value="Genomic_DNA"/>
</dbReference>
<keyword evidence="2" id="KW-0175">Coiled coil</keyword>
<dbReference type="InterPro" id="IPR002483">
    <property type="entry name" value="PWI_dom"/>
</dbReference>
<dbReference type="AlphaFoldDB" id="U6LZ16"/>
<organism evidence="4 5">
    <name type="scientific">Eimeria maxima</name>
    <name type="common">Coccidian parasite</name>
    <dbReference type="NCBI Taxonomy" id="5804"/>
    <lineage>
        <taxon>Eukaryota</taxon>
        <taxon>Sar</taxon>
        <taxon>Alveolata</taxon>
        <taxon>Apicomplexa</taxon>
        <taxon>Conoidasida</taxon>
        <taxon>Coccidia</taxon>
        <taxon>Eucoccidiorida</taxon>
        <taxon>Eimeriorina</taxon>
        <taxon>Eimeriidae</taxon>
        <taxon>Eimeria</taxon>
    </lineage>
</organism>
<dbReference type="GeneID" id="25334688"/>
<name>U6LZ16_EIMMA</name>
<keyword evidence="5" id="KW-1185">Reference proteome</keyword>
<evidence type="ECO:0000259" key="3">
    <source>
        <dbReference type="PROSITE" id="PS51025"/>
    </source>
</evidence>
<dbReference type="SMART" id="SM00311">
    <property type="entry name" value="PWI"/>
    <property type="match status" value="1"/>
</dbReference>
<dbReference type="Pfam" id="PF01480">
    <property type="entry name" value="PWI"/>
    <property type="match status" value="1"/>
</dbReference>
<protein>
    <submittedName>
        <fullName evidence="4">PWI domain-containing protein, putative</fullName>
    </submittedName>
</protein>
<dbReference type="PROSITE" id="PS51025">
    <property type="entry name" value="PWI"/>
    <property type="match status" value="1"/>
</dbReference>
<dbReference type="GO" id="GO:0048024">
    <property type="term" value="P:regulation of mRNA splicing, via spliceosome"/>
    <property type="evidence" value="ECO:0007669"/>
    <property type="project" value="TreeGrafter"/>
</dbReference>
<dbReference type="GO" id="GO:0006397">
    <property type="term" value="P:mRNA processing"/>
    <property type="evidence" value="ECO:0007669"/>
    <property type="project" value="UniProtKB-KW"/>
</dbReference>
<dbReference type="VEuPathDB" id="ToxoDB:EMWEY_00007020"/>
<sequence length="350" mass="38429">MSGNFYKGTSKDQTPFFKDKDSQLIEQRKWPAIFEQEVDMSKVNVEVMKAWINHKITELLGFEDDIVISYCLSQLVPEEALAADVDERKNYLCPKKLAISLTGFVGKQATHFVRELWKLLLSAQNTPTGIPPEFLENRRLEMERKREEAARINEELVRRHEQMMATEFNKQIKQFATGTAPPKPPTLVAYDTIPDTGGMRGWDNDDAPAARARARGHGRYGVDFAGYAFSQPPMIAAEVEAVLVLAAEAVVLEATDMKDGEAAGGASPAACHVRLAEAGKGIVTVGVVAQVIVTKLLLNSRPFGSTALPERAVGTSGAGKAKLSMPIWLILLTVSCHASGLRLHVALLWM</sequence>
<dbReference type="SUPFAM" id="SSF101233">
    <property type="entry name" value="PWI domain"/>
    <property type="match status" value="1"/>
</dbReference>
<dbReference type="Proteomes" id="UP000030763">
    <property type="component" value="Unassembled WGS sequence"/>
</dbReference>